<evidence type="ECO:0000313" key="6">
    <source>
        <dbReference type="Proteomes" id="UP000184363"/>
    </source>
</evidence>
<reference evidence="5 6" key="1">
    <citation type="submission" date="2016-11" db="EMBL/GenBank/DDBJ databases">
        <authorList>
            <person name="Jaros S."/>
            <person name="Januszkiewicz K."/>
            <person name="Wedrychowicz H."/>
        </authorList>
    </citation>
    <scope>NUCLEOTIDE SEQUENCE [LARGE SCALE GENOMIC DNA]</scope>
    <source>
        <strain evidence="5 6">DSM 43832</strain>
    </source>
</reference>
<feature type="compositionally biased region" description="Low complexity" evidence="2">
    <location>
        <begin position="446"/>
        <end position="465"/>
    </location>
</feature>
<organism evidence="5 6">
    <name type="scientific">Pseudonocardia thermophila</name>
    <dbReference type="NCBI Taxonomy" id="1848"/>
    <lineage>
        <taxon>Bacteria</taxon>
        <taxon>Bacillati</taxon>
        <taxon>Actinomycetota</taxon>
        <taxon>Actinomycetes</taxon>
        <taxon>Pseudonocardiales</taxon>
        <taxon>Pseudonocardiaceae</taxon>
        <taxon>Pseudonocardia</taxon>
    </lineage>
</organism>
<proteinExistence type="inferred from homology"/>
<dbReference type="InterPro" id="IPR004474">
    <property type="entry name" value="LytR_CpsA_psr"/>
</dbReference>
<gene>
    <name evidence="5" type="ORF">SAMN05443637_108140</name>
</gene>
<dbReference type="EMBL" id="FRAP01000008">
    <property type="protein sequence ID" value="SHK58308.1"/>
    <property type="molecule type" value="Genomic_DNA"/>
</dbReference>
<evidence type="ECO:0000259" key="4">
    <source>
        <dbReference type="Pfam" id="PF13399"/>
    </source>
</evidence>
<evidence type="ECO:0000259" key="3">
    <source>
        <dbReference type="Pfam" id="PF03816"/>
    </source>
</evidence>
<name>A0A1M6TNE2_PSETH</name>
<dbReference type="PANTHER" id="PTHR33392:SF6">
    <property type="entry name" value="POLYISOPRENYL-TEICHOIC ACID--PEPTIDOGLYCAN TEICHOIC ACID TRANSFERASE TAGU"/>
    <property type="match status" value="1"/>
</dbReference>
<sequence length="471" mass="49474">MTASVLVLASTGTAWGLYRDVTAGIVTTDVVRGDASDGAQNILLVGVDSRTDTRGNPLPDEVLRQLHAGPDTGVLNSDTIIVLHMPDGGGAAAAFSIPRDTYVDIPGYRTDKINAAYPAVTALTAQQLVKEGGRSRQEIDALSRQAGRQALVKAVEQLTGLSIDHYAEINLLGFANLTQAIGGVEVCLRAPTSDPLSGANFAAGRQTISGVDALAFVRQRHGLPQGDLSRVRRQQVFLAAVANKILSAGTLTDPARLSALIGVAQESLVIDSGWDLLAFAQQAANLAGGRLEFTTIPTEGTETIEVGSVVKVDRSKVREFVDRLVEDQERKAEEAVKATPPPPPPGPLTIIPSRYVVDVRNGSSMPGLATSVVNRMRDLGFIRGTTGNTEPTEKSVVLYTGADRKAAEEVAEQLGYIAVEASDRTVAGHLLVVIGADFDRSVIPQPADAAPDTTTPAPNAPITADGVPCID</sequence>
<dbReference type="Proteomes" id="UP000184363">
    <property type="component" value="Unassembled WGS sequence"/>
</dbReference>
<dbReference type="AlphaFoldDB" id="A0A1M6TNE2"/>
<evidence type="ECO:0000256" key="2">
    <source>
        <dbReference type="SAM" id="MobiDB-lite"/>
    </source>
</evidence>
<feature type="domain" description="Cell envelope-related transcriptional attenuator" evidence="3">
    <location>
        <begin position="76"/>
        <end position="246"/>
    </location>
</feature>
<dbReference type="PANTHER" id="PTHR33392">
    <property type="entry name" value="POLYISOPRENYL-TEICHOIC ACID--PEPTIDOGLYCAN TEICHOIC ACID TRANSFERASE TAGU"/>
    <property type="match status" value="1"/>
</dbReference>
<dbReference type="Pfam" id="PF13399">
    <property type="entry name" value="LytR_C"/>
    <property type="match status" value="1"/>
</dbReference>
<dbReference type="Gene3D" id="3.30.70.2390">
    <property type="match status" value="1"/>
</dbReference>
<dbReference type="InterPro" id="IPR050922">
    <property type="entry name" value="LytR/CpsA/Psr_CW_biosynth"/>
</dbReference>
<comment type="similarity">
    <text evidence="1">Belongs to the LytR/CpsA/Psr (LCP) family.</text>
</comment>
<dbReference type="STRING" id="1848.SAMN05443637_108140"/>
<dbReference type="Gene3D" id="3.40.630.190">
    <property type="entry name" value="LCP protein"/>
    <property type="match status" value="1"/>
</dbReference>
<evidence type="ECO:0000313" key="5">
    <source>
        <dbReference type="EMBL" id="SHK58308.1"/>
    </source>
</evidence>
<evidence type="ECO:0000256" key="1">
    <source>
        <dbReference type="ARBA" id="ARBA00006068"/>
    </source>
</evidence>
<feature type="domain" description="LytR/CpsA/Psr regulator C-terminal" evidence="4">
    <location>
        <begin position="356"/>
        <end position="438"/>
    </location>
</feature>
<protein>
    <submittedName>
        <fullName evidence="5">Transcriptional attenuator, LytR family</fullName>
    </submittedName>
</protein>
<feature type="region of interest" description="Disordered" evidence="2">
    <location>
        <begin position="446"/>
        <end position="471"/>
    </location>
</feature>
<dbReference type="NCBIfam" id="TIGR00350">
    <property type="entry name" value="lytR_cpsA_psr"/>
    <property type="match status" value="1"/>
</dbReference>
<dbReference type="InterPro" id="IPR027381">
    <property type="entry name" value="LytR/CpsA/Psr_C"/>
</dbReference>
<dbReference type="Pfam" id="PF03816">
    <property type="entry name" value="LytR_cpsA_psr"/>
    <property type="match status" value="1"/>
</dbReference>
<keyword evidence="6" id="KW-1185">Reference proteome</keyword>
<accession>A0A1M6TNE2</accession>